<accession>A0A2R7Y5V1</accession>
<dbReference type="GO" id="GO:0004190">
    <property type="term" value="F:aspartic-type endopeptidase activity"/>
    <property type="evidence" value="ECO:0007669"/>
    <property type="project" value="InterPro"/>
</dbReference>
<dbReference type="AlphaFoldDB" id="A0A2R7Y5V1"/>
<comment type="caution">
    <text evidence="1">The sequence shown here is derived from an EMBL/GenBank/DDBJ whole genome shotgun (WGS) entry which is preliminary data.</text>
</comment>
<dbReference type="InterPro" id="IPR021109">
    <property type="entry name" value="Peptidase_aspartic_dom_sf"/>
</dbReference>
<evidence type="ECO:0000313" key="2">
    <source>
        <dbReference type="Proteomes" id="UP000244093"/>
    </source>
</evidence>
<evidence type="ECO:0000313" key="1">
    <source>
        <dbReference type="EMBL" id="PUA32747.1"/>
    </source>
</evidence>
<proteinExistence type="predicted"/>
<dbReference type="EMBL" id="NBVN01000003">
    <property type="protein sequence ID" value="PUA32747.1"/>
    <property type="molecule type" value="Genomic_DNA"/>
</dbReference>
<evidence type="ECO:0008006" key="3">
    <source>
        <dbReference type="Google" id="ProtNLM"/>
    </source>
</evidence>
<organism evidence="1 2">
    <name type="scientific">Zestosphaera tikiterensis</name>
    <dbReference type="NCBI Taxonomy" id="1973259"/>
    <lineage>
        <taxon>Archaea</taxon>
        <taxon>Thermoproteota</taxon>
        <taxon>Thermoprotei</taxon>
        <taxon>Desulfurococcales</taxon>
        <taxon>Desulfurococcaceae</taxon>
        <taxon>Zestosphaera</taxon>
    </lineage>
</organism>
<reference evidence="1 2" key="1">
    <citation type="journal article" date="2018" name="Syst. Appl. Microbiol.">
        <title>A new symbiotic nanoarchaeote (Candidatus Nanoclepta minutus) and its host (Zestosphaera tikiterensis gen. nov., sp. nov.) from a New Zealand hot spring.</title>
        <authorList>
            <person name="St John E."/>
            <person name="Liu Y."/>
            <person name="Podar M."/>
            <person name="Stott M.B."/>
            <person name="Meneghin J."/>
            <person name="Chen Z."/>
            <person name="Lagutin K."/>
            <person name="Mitchell K."/>
            <person name="Reysenbach A.L."/>
        </authorList>
    </citation>
    <scope>NUCLEOTIDE SEQUENCE [LARGE SCALE GENOMIC DNA]</scope>
    <source>
        <strain evidence="1">NZ3</strain>
    </source>
</reference>
<dbReference type="InterPro" id="IPR001969">
    <property type="entry name" value="Aspartic_peptidase_AS"/>
</dbReference>
<protein>
    <recommendedName>
        <fullName evidence="3">Peptidase A2 domain-containing protein</fullName>
    </recommendedName>
</protein>
<sequence>MAGSVEFKYVERRRRYYPIIPVRLIGSHGKILVYVLVDSGASISLFHTSVAEYAGISFDNAEPAYLAGVGGYVKAYLKKHVNIEIEGIGRVQV</sequence>
<dbReference type="PROSITE" id="PS00141">
    <property type="entry name" value="ASP_PROTEASE"/>
    <property type="match status" value="1"/>
</dbReference>
<dbReference type="Proteomes" id="UP000244093">
    <property type="component" value="Unassembled WGS sequence"/>
</dbReference>
<dbReference type="Pfam" id="PF13650">
    <property type="entry name" value="Asp_protease_2"/>
    <property type="match status" value="1"/>
</dbReference>
<dbReference type="Gene3D" id="2.40.70.10">
    <property type="entry name" value="Acid Proteases"/>
    <property type="match status" value="1"/>
</dbReference>
<dbReference type="GO" id="GO:0006508">
    <property type="term" value="P:proteolysis"/>
    <property type="evidence" value="ECO:0007669"/>
    <property type="project" value="InterPro"/>
</dbReference>
<dbReference type="SUPFAM" id="SSF50630">
    <property type="entry name" value="Acid proteases"/>
    <property type="match status" value="1"/>
</dbReference>
<gene>
    <name evidence="1" type="ORF">B7O98_04660</name>
</gene>
<name>A0A2R7Y5V1_9CREN</name>